<dbReference type="PROSITE" id="PS50005">
    <property type="entry name" value="TPR"/>
    <property type="match status" value="1"/>
</dbReference>
<dbReference type="RefSeq" id="WP_312549170.1">
    <property type="nucleotide sequence ID" value="NZ_JBHRVV010000001.1"/>
</dbReference>
<sequence length="148" mass="15810">MQPVAVEPEIHTMTRDDALRLAGEAERVLAAGRLADAGAAYIRIVTAFPDDARAWFRLGTIYLRTGQYGAAQMACERALRLEPGMAKAQANLALAHLRQFRAAAERAAASAEVPEDNRKALAVLMRDVDRAVGPPVVAYGVAQAGVAQ</sequence>
<protein>
    <submittedName>
        <fullName evidence="2">Tetratricopeptide repeat protein</fullName>
    </submittedName>
</protein>
<dbReference type="Gene3D" id="1.25.40.10">
    <property type="entry name" value="Tetratricopeptide repeat domain"/>
    <property type="match status" value="1"/>
</dbReference>
<dbReference type="Pfam" id="PF00515">
    <property type="entry name" value="TPR_1"/>
    <property type="match status" value="1"/>
</dbReference>
<proteinExistence type="predicted"/>
<keyword evidence="3" id="KW-1185">Reference proteome</keyword>
<reference evidence="3" key="1">
    <citation type="journal article" date="2019" name="Int. J. Syst. Evol. Microbiol.">
        <title>The Global Catalogue of Microorganisms (GCM) 10K type strain sequencing project: providing services to taxonomists for standard genome sequencing and annotation.</title>
        <authorList>
            <consortium name="The Broad Institute Genomics Platform"/>
            <consortium name="The Broad Institute Genome Sequencing Center for Infectious Disease"/>
            <person name="Wu L."/>
            <person name="Ma J."/>
        </authorList>
    </citation>
    <scope>NUCLEOTIDE SEQUENCE [LARGE SCALE GENOMIC DNA]</scope>
    <source>
        <strain evidence="3">CCM 7480</strain>
    </source>
</reference>
<evidence type="ECO:0000313" key="2">
    <source>
        <dbReference type="EMBL" id="MFC3457514.1"/>
    </source>
</evidence>
<dbReference type="InterPro" id="IPR019734">
    <property type="entry name" value="TPR_rpt"/>
</dbReference>
<dbReference type="SMART" id="SM00028">
    <property type="entry name" value="TPR"/>
    <property type="match status" value="1"/>
</dbReference>
<evidence type="ECO:0000256" key="1">
    <source>
        <dbReference type="PROSITE-ProRule" id="PRU00339"/>
    </source>
</evidence>
<accession>A0ABV7PHT7</accession>
<dbReference type="InterPro" id="IPR011990">
    <property type="entry name" value="TPR-like_helical_dom_sf"/>
</dbReference>
<name>A0ABV7PHT7_9BURK</name>
<comment type="caution">
    <text evidence="2">The sequence shown here is derived from an EMBL/GenBank/DDBJ whole genome shotgun (WGS) entry which is preliminary data.</text>
</comment>
<gene>
    <name evidence="2" type="ORF">ACFOPH_04550</name>
</gene>
<feature type="repeat" description="TPR" evidence="1">
    <location>
        <begin position="52"/>
        <end position="85"/>
    </location>
</feature>
<dbReference type="PROSITE" id="PS50293">
    <property type="entry name" value="TPR_REGION"/>
    <property type="match status" value="1"/>
</dbReference>
<evidence type="ECO:0000313" key="3">
    <source>
        <dbReference type="Proteomes" id="UP001595665"/>
    </source>
</evidence>
<dbReference type="EMBL" id="JBHRVV010000001">
    <property type="protein sequence ID" value="MFC3457514.1"/>
    <property type="molecule type" value="Genomic_DNA"/>
</dbReference>
<dbReference type="Proteomes" id="UP001595665">
    <property type="component" value="Unassembled WGS sequence"/>
</dbReference>
<keyword evidence="1" id="KW-0802">TPR repeat</keyword>
<dbReference type="SUPFAM" id="SSF48452">
    <property type="entry name" value="TPR-like"/>
    <property type="match status" value="1"/>
</dbReference>
<organism evidence="2 3">
    <name type="scientific">Massilia haematophila</name>
    <dbReference type="NCBI Taxonomy" id="457923"/>
    <lineage>
        <taxon>Bacteria</taxon>
        <taxon>Pseudomonadati</taxon>
        <taxon>Pseudomonadota</taxon>
        <taxon>Betaproteobacteria</taxon>
        <taxon>Burkholderiales</taxon>
        <taxon>Oxalobacteraceae</taxon>
        <taxon>Telluria group</taxon>
        <taxon>Massilia</taxon>
    </lineage>
</organism>